<comment type="function">
    <text evidence="8">Poorly processive, error-prone DNA polymerase involved in untargeted mutagenesis. Copies undamaged DNA at stalled replication forks, which arise in vivo from mismatched or misaligned primer ends. These misaligned primers can be extended by PolIV. Exhibits no 3'-5' exonuclease (proofreading) activity. May be involved in translesional synthesis, in conjunction with the beta clamp from PolIII.</text>
</comment>
<dbReference type="Pfam" id="PF11798">
    <property type="entry name" value="IMS_HHH"/>
    <property type="match status" value="1"/>
</dbReference>
<dbReference type="InterPro" id="IPR017961">
    <property type="entry name" value="DNA_pol_Y-fam_little_finger"/>
</dbReference>
<dbReference type="Pfam" id="PF11799">
    <property type="entry name" value="IMS_C"/>
    <property type="match status" value="1"/>
</dbReference>
<evidence type="ECO:0000256" key="4">
    <source>
        <dbReference type="ARBA" id="ARBA00022763"/>
    </source>
</evidence>
<keyword evidence="12" id="KW-1185">Reference proteome</keyword>
<dbReference type="InterPro" id="IPR043128">
    <property type="entry name" value="Rev_trsase/Diguanyl_cyclase"/>
</dbReference>
<sequence length="420" mass="47183">MPIYGLIDANSFYCSCQRVFEARIRTAPVVVLSNNDGCAIARTKEAKQLGIKMGDAWHLIRQRPDLKGVQWYSSNYPLYADMSRRMYQVLESRVPRVEPYSIDEMFLDLSGLPYDLPAFCRELRDEVRAVAKIPTCIGWGPTKTIAKLANGIAKDRPELDGVCDLSREADRQAYFRELSIGEVWGIGRRTAEKLQRAGIQTIADFVAMDSRAARSMLTVVGARVQAELRGQSCLPLSEVAAPRQGLACTRTFGRLVDNWTDLREAVSHYATTAAEKLRAEGMTASFMTVFIQTNPHQKDTSWYANQQSCGIEPTSDTLVLITEALRLLRRIWKPGYRYFKAGVMLDGLCPAGMQTGLFQTRDPVKSSRLMDALDAVNGRYGRGTVRPLSNGLDRTWRARQAMLSPAYTTRLQDIMEVKAW</sequence>
<evidence type="ECO:0000256" key="3">
    <source>
        <dbReference type="ARBA" id="ARBA00012417"/>
    </source>
</evidence>
<proteinExistence type="inferred from homology"/>
<evidence type="ECO:0000313" key="12">
    <source>
        <dbReference type="Proteomes" id="UP000315095"/>
    </source>
</evidence>
<dbReference type="GO" id="GO:0003887">
    <property type="term" value="F:DNA-directed DNA polymerase activity"/>
    <property type="evidence" value="ECO:0007669"/>
    <property type="project" value="UniProtKB-EC"/>
</dbReference>
<protein>
    <recommendedName>
        <fullName evidence="3">DNA-directed DNA polymerase</fullName>
        <ecNumber evidence="3">2.7.7.7</ecNumber>
    </recommendedName>
</protein>
<reference evidence="12" key="1">
    <citation type="submission" date="2017-01" db="EMBL/GenBank/DDBJ databases">
        <title>Komagataeibacter sp. MSKU9 whole genome sequencing project.</title>
        <authorList>
            <person name="Matsutani M."/>
            <person name="Naloka K."/>
            <person name="Theeragool G."/>
            <person name="Yakushi T."/>
            <person name="Matsushita K."/>
        </authorList>
    </citation>
    <scope>NUCLEOTIDE SEQUENCE [LARGE SCALE GENOMIC DNA]</scope>
    <source>
        <strain evidence="12">MSKU9</strain>
    </source>
</reference>
<dbReference type="InterPro" id="IPR001126">
    <property type="entry name" value="UmuC"/>
</dbReference>
<dbReference type="EMBL" id="BDLU01000032">
    <property type="protein sequence ID" value="GCE83089.1"/>
    <property type="molecule type" value="Genomic_DNA"/>
</dbReference>
<comment type="caution">
    <text evidence="11">The sequence shown here is derived from an EMBL/GenBank/DDBJ whole genome shotgun (WGS) entry which is preliminary data.</text>
</comment>
<dbReference type="Gene3D" id="3.30.70.270">
    <property type="match status" value="1"/>
</dbReference>
<accession>A0A4P5NNM9</accession>
<dbReference type="InterPro" id="IPR043502">
    <property type="entry name" value="DNA/RNA_pol_sf"/>
</dbReference>
<evidence type="ECO:0000256" key="8">
    <source>
        <dbReference type="ARBA" id="ARBA00025589"/>
    </source>
</evidence>
<evidence type="ECO:0000256" key="7">
    <source>
        <dbReference type="ARBA" id="ARBA00023236"/>
    </source>
</evidence>
<dbReference type="InterPro" id="IPR024728">
    <property type="entry name" value="PolY_HhH_motif"/>
</dbReference>
<keyword evidence="7" id="KW-0742">SOS response</keyword>
<dbReference type="Gene3D" id="3.40.1170.60">
    <property type="match status" value="1"/>
</dbReference>
<dbReference type="CDD" id="cd01700">
    <property type="entry name" value="PolY_Pol_V_umuC"/>
    <property type="match status" value="1"/>
</dbReference>
<organism evidence="11 12">
    <name type="scientific">Komagataeibacter diospyri</name>
    <dbReference type="NCBI Taxonomy" id="1932662"/>
    <lineage>
        <taxon>Bacteria</taxon>
        <taxon>Pseudomonadati</taxon>
        <taxon>Pseudomonadota</taxon>
        <taxon>Alphaproteobacteria</taxon>
        <taxon>Acetobacterales</taxon>
        <taxon>Acetobacteraceae</taxon>
        <taxon>Komagataeibacter</taxon>
    </lineage>
</organism>
<comment type="subunit">
    <text evidence="2">Monomer.</text>
</comment>
<dbReference type="RefSeq" id="WP_141260471.1">
    <property type="nucleotide sequence ID" value="NZ_BDLU01000032.1"/>
</dbReference>
<evidence type="ECO:0000256" key="6">
    <source>
        <dbReference type="ARBA" id="ARBA00023204"/>
    </source>
</evidence>
<name>A0A4P5NNM9_9PROT</name>
<dbReference type="PANTHER" id="PTHR11076">
    <property type="entry name" value="DNA REPAIR POLYMERASE UMUC / TRANSFERASE FAMILY MEMBER"/>
    <property type="match status" value="1"/>
</dbReference>
<evidence type="ECO:0000256" key="1">
    <source>
        <dbReference type="ARBA" id="ARBA00010945"/>
    </source>
</evidence>
<dbReference type="GO" id="GO:0009432">
    <property type="term" value="P:SOS response"/>
    <property type="evidence" value="ECO:0007669"/>
    <property type="project" value="UniProtKB-KW"/>
</dbReference>
<dbReference type="Gene3D" id="1.10.150.20">
    <property type="entry name" value="5' to 3' exonuclease, C-terminal subdomain"/>
    <property type="match status" value="1"/>
</dbReference>
<dbReference type="EC" id="2.7.7.7" evidence="3"/>
<keyword evidence="5" id="KW-0741">SOS mutagenesis</keyword>
<dbReference type="Pfam" id="PF00817">
    <property type="entry name" value="IMS"/>
    <property type="match status" value="1"/>
</dbReference>
<dbReference type="GO" id="GO:0006281">
    <property type="term" value="P:DNA repair"/>
    <property type="evidence" value="ECO:0007669"/>
    <property type="project" value="UniProtKB-KW"/>
</dbReference>
<evidence type="ECO:0000256" key="2">
    <source>
        <dbReference type="ARBA" id="ARBA00011245"/>
    </source>
</evidence>
<dbReference type="SUPFAM" id="SSF56672">
    <property type="entry name" value="DNA/RNA polymerases"/>
    <property type="match status" value="1"/>
</dbReference>
<comment type="catalytic activity">
    <reaction evidence="9">
        <text>DNA(n) + a 2'-deoxyribonucleoside 5'-triphosphate = DNA(n+1) + diphosphate</text>
        <dbReference type="Rhea" id="RHEA:22508"/>
        <dbReference type="Rhea" id="RHEA-COMP:17339"/>
        <dbReference type="Rhea" id="RHEA-COMP:17340"/>
        <dbReference type="ChEBI" id="CHEBI:33019"/>
        <dbReference type="ChEBI" id="CHEBI:61560"/>
        <dbReference type="ChEBI" id="CHEBI:173112"/>
        <dbReference type="EC" id="2.7.7.7"/>
    </reaction>
</comment>
<dbReference type="Proteomes" id="UP000315095">
    <property type="component" value="Unassembled WGS sequence"/>
</dbReference>
<dbReference type="PROSITE" id="PS50173">
    <property type="entry name" value="UMUC"/>
    <property type="match status" value="1"/>
</dbReference>
<dbReference type="InterPro" id="IPR036775">
    <property type="entry name" value="DNA_pol_Y-fam_lit_finger_sf"/>
</dbReference>
<dbReference type="PANTHER" id="PTHR11076:SF34">
    <property type="entry name" value="PROTEIN UMUC"/>
    <property type="match status" value="1"/>
</dbReference>
<evidence type="ECO:0000259" key="10">
    <source>
        <dbReference type="PROSITE" id="PS50173"/>
    </source>
</evidence>
<dbReference type="OrthoDB" id="9808813at2"/>
<evidence type="ECO:0000256" key="9">
    <source>
        <dbReference type="ARBA" id="ARBA00049244"/>
    </source>
</evidence>
<dbReference type="Pfam" id="PF13438">
    <property type="entry name" value="DUF4113"/>
    <property type="match status" value="1"/>
</dbReference>
<dbReference type="GO" id="GO:0003684">
    <property type="term" value="F:damaged DNA binding"/>
    <property type="evidence" value="ECO:0007669"/>
    <property type="project" value="InterPro"/>
</dbReference>
<dbReference type="GO" id="GO:0005829">
    <property type="term" value="C:cytosol"/>
    <property type="evidence" value="ECO:0007669"/>
    <property type="project" value="TreeGrafter"/>
</dbReference>
<comment type="similarity">
    <text evidence="1">Belongs to the DNA polymerase type-Y family.</text>
</comment>
<dbReference type="InterPro" id="IPR050116">
    <property type="entry name" value="DNA_polymerase-Y"/>
</dbReference>
<feature type="domain" description="UmuC" evidence="10">
    <location>
        <begin position="4"/>
        <end position="187"/>
    </location>
</feature>
<keyword evidence="6" id="KW-0234">DNA repair</keyword>
<dbReference type="GO" id="GO:0042276">
    <property type="term" value="P:error-prone translesion synthesis"/>
    <property type="evidence" value="ECO:0007669"/>
    <property type="project" value="TreeGrafter"/>
</dbReference>
<dbReference type="InterPro" id="IPR025188">
    <property type="entry name" value="DUF4113"/>
</dbReference>
<gene>
    <name evidence="11" type="ORF">MSKU9_1230</name>
</gene>
<evidence type="ECO:0000313" key="11">
    <source>
        <dbReference type="EMBL" id="GCE83089.1"/>
    </source>
</evidence>
<dbReference type="Gene3D" id="3.30.1490.100">
    <property type="entry name" value="DNA polymerase, Y-family, little finger domain"/>
    <property type="match status" value="1"/>
</dbReference>
<keyword evidence="4" id="KW-0227">DNA damage</keyword>
<dbReference type="AlphaFoldDB" id="A0A4P5NNM9"/>
<evidence type="ECO:0000256" key="5">
    <source>
        <dbReference type="ARBA" id="ARBA00023199"/>
    </source>
</evidence>